<dbReference type="EMBL" id="MFTJ01000007">
    <property type="protein sequence ID" value="OGI66601.1"/>
    <property type="molecule type" value="Genomic_DNA"/>
</dbReference>
<proteinExistence type="predicted"/>
<reference evidence="1 2" key="1">
    <citation type="journal article" date="2016" name="Nat. Commun.">
        <title>Thousands of microbial genomes shed light on interconnected biogeochemical processes in an aquifer system.</title>
        <authorList>
            <person name="Anantharaman K."/>
            <person name="Brown C.T."/>
            <person name="Hug L.A."/>
            <person name="Sharon I."/>
            <person name="Castelle C.J."/>
            <person name="Probst A.J."/>
            <person name="Thomas B.C."/>
            <person name="Singh A."/>
            <person name="Wilkins M.J."/>
            <person name="Karaoz U."/>
            <person name="Brodie E.L."/>
            <person name="Williams K.H."/>
            <person name="Hubbard S.S."/>
            <person name="Banfield J.F."/>
        </authorList>
    </citation>
    <scope>NUCLEOTIDE SEQUENCE [LARGE SCALE GENOMIC DNA]</scope>
</reference>
<dbReference type="Proteomes" id="UP000178700">
    <property type="component" value="Unassembled WGS sequence"/>
</dbReference>
<sequence>MKKKEHAYDKEAVIGHVYFARKGLRLAEAKNSILGFRQLSIKPSRRIRVKYFGSPSQGMWMDILEAIENYRSLSAEMGGGSFPEIPAHLLNW</sequence>
<organism evidence="1 2">
    <name type="scientific">Candidatus Nomurabacteria bacterium RIFCSPHIGHO2_01_FULL_39_10</name>
    <dbReference type="NCBI Taxonomy" id="1801733"/>
    <lineage>
        <taxon>Bacteria</taxon>
        <taxon>Candidatus Nomuraibacteriota</taxon>
    </lineage>
</organism>
<evidence type="ECO:0000313" key="2">
    <source>
        <dbReference type="Proteomes" id="UP000178700"/>
    </source>
</evidence>
<name>A0A1F6VAC5_9BACT</name>
<accession>A0A1F6VAC5</accession>
<gene>
    <name evidence="1" type="ORF">A2642_00060</name>
</gene>
<evidence type="ECO:0000313" key="1">
    <source>
        <dbReference type="EMBL" id="OGI66601.1"/>
    </source>
</evidence>
<dbReference type="AlphaFoldDB" id="A0A1F6VAC5"/>
<comment type="caution">
    <text evidence="1">The sequence shown here is derived from an EMBL/GenBank/DDBJ whole genome shotgun (WGS) entry which is preliminary data.</text>
</comment>
<protein>
    <submittedName>
        <fullName evidence="1">Uncharacterized protein</fullName>
    </submittedName>
</protein>